<keyword evidence="4" id="KW-0961">Cell wall biogenesis/degradation</keyword>
<comment type="similarity">
    <text evidence="2 4">Belongs to the glycosyltransferase 8 family.</text>
</comment>
<protein>
    <recommendedName>
        <fullName evidence="4">Hexosyltransferase</fullName>
        <ecNumber evidence="4">2.4.1.-</ecNumber>
    </recommendedName>
</protein>
<name>A0A8T0I339_CERPU</name>
<keyword evidence="4" id="KW-0472">Membrane</keyword>
<evidence type="ECO:0000256" key="2">
    <source>
        <dbReference type="ARBA" id="ARBA00006351"/>
    </source>
</evidence>
<dbReference type="PANTHER" id="PTHR32116">
    <property type="entry name" value="GALACTURONOSYLTRANSFERASE 4-RELATED"/>
    <property type="match status" value="1"/>
</dbReference>
<comment type="subcellular location">
    <subcellularLocation>
        <location evidence="4">Golgi apparatus membrane</location>
        <topology evidence="4">Single-pass type II membrane protein</topology>
    </subcellularLocation>
</comment>
<dbReference type="Pfam" id="PF01501">
    <property type="entry name" value="Glyco_transf_8"/>
    <property type="match status" value="1"/>
</dbReference>
<proteinExistence type="inferred from homology"/>
<dbReference type="SUPFAM" id="SSF53448">
    <property type="entry name" value="Nucleotide-diphospho-sugar transferases"/>
    <property type="match status" value="1"/>
</dbReference>
<accession>A0A8T0I339</accession>
<keyword evidence="4" id="KW-1133">Transmembrane helix</keyword>
<feature type="transmembrane region" description="Helical" evidence="4">
    <location>
        <begin position="72"/>
        <end position="94"/>
    </location>
</feature>
<evidence type="ECO:0000256" key="1">
    <source>
        <dbReference type="ARBA" id="ARBA00004877"/>
    </source>
</evidence>
<dbReference type="AlphaFoldDB" id="A0A8T0I339"/>
<dbReference type="PANTHER" id="PTHR32116:SF20">
    <property type="entry name" value="HEXOSYLTRANSFERASE GAUT11"/>
    <property type="match status" value="1"/>
</dbReference>
<keyword evidence="3 4" id="KW-0328">Glycosyltransferase</keyword>
<dbReference type="EMBL" id="CM026425">
    <property type="protein sequence ID" value="KAG0577864.1"/>
    <property type="molecule type" value="Genomic_DNA"/>
</dbReference>
<keyword evidence="4" id="KW-0812">Transmembrane</keyword>
<keyword evidence="3 4" id="KW-0808">Transferase</keyword>
<keyword evidence="7" id="KW-1185">Reference proteome</keyword>
<evidence type="ECO:0000256" key="3">
    <source>
        <dbReference type="ARBA" id="ARBA00022676"/>
    </source>
</evidence>
<feature type="region of interest" description="Disordered" evidence="5">
    <location>
        <begin position="41"/>
        <end position="65"/>
    </location>
</feature>
<dbReference type="Proteomes" id="UP000822688">
    <property type="component" value="Chromosome 5"/>
</dbReference>
<dbReference type="GO" id="GO:0000139">
    <property type="term" value="C:Golgi membrane"/>
    <property type="evidence" value="ECO:0007669"/>
    <property type="project" value="UniProtKB-SubCell"/>
</dbReference>
<sequence length="587" mass="66139">MWGRGVGLRLGEVVCGESMMLEKKEVFVGMNGVKIGKGEGMRAGLYNSPSPTPQQRRKDLGRRGSARRRPSYVSLLLIAGLVFVGGFVFVGLQWHPSPSHYVPGRVTAGDGSNDDALSLDSLPRQLGDQMTLCKSYAVIAKENNNLQLAWHLSAQIRAAQQLLSLAATRGTPVVWEEAEPIMREMSALIFQAKELHYDSATMLMKLKAEMQALEEMANTAATQSATFGQLAAEAIPKSLHCLSLRLVTKWATDEKLRNKVQVMQNSFAPKLTNSSLYHFCVFSDNVLGASVVINSTIMNANDPELLVFHVVTDAVNLGAMQTWFALNDFKGVAIEIRNVESFTWLNATYVPVLKQLQDADTKSYYFKSNSQGGGEAQKTALKFRNPKYLSMLNHLRFYIPEVYSKLDKVVFLDDDVVVQRDLSDLFSLDLHGNVNGAVETCLESFHRFHKYLNFSHPKIKSSFDPEACGWAFGMNVFDLVKWRENNVTARYHYWQEQNVDRTLWKLGTLPAGLLAFYGLTEPLDRRWHILGLGYDANIDAESIDSGAVVHYNGNMKPWLKLAMSRYKPVWERYVDYQNSYLQQCNFH</sequence>
<dbReference type="GO" id="GO:0047262">
    <property type="term" value="F:polygalacturonate 4-alpha-galacturonosyltransferase activity"/>
    <property type="evidence" value="ECO:0007669"/>
    <property type="project" value="InterPro"/>
</dbReference>
<dbReference type="InterPro" id="IPR002495">
    <property type="entry name" value="Glyco_trans_8"/>
</dbReference>
<gene>
    <name evidence="6" type="ORF">KC19_5G187200</name>
</gene>
<dbReference type="Gene3D" id="3.90.550.10">
    <property type="entry name" value="Spore Coat Polysaccharide Biosynthesis Protein SpsA, Chain A"/>
    <property type="match status" value="1"/>
</dbReference>
<dbReference type="EC" id="2.4.1.-" evidence="4"/>
<evidence type="ECO:0000256" key="4">
    <source>
        <dbReference type="RuleBase" id="RU362027"/>
    </source>
</evidence>
<evidence type="ECO:0000256" key="5">
    <source>
        <dbReference type="SAM" id="MobiDB-lite"/>
    </source>
</evidence>
<comment type="pathway">
    <text evidence="1 4">Glycan metabolism; pectin biosynthesis.</text>
</comment>
<comment type="caution">
    <text evidence="6">The sequence shown here is derived from an EMBL/GenBank/DDBJ whole genome shotgun (WGS) entry which is preliminary data.</text>
</comment>
<evidence type="ECO:0000313" key="6">
    <source>
        <dbReference type="EMBL" id="KAG0577864.1"/>
    </source>
</evidence>
<keyword evidence="4" id="KW-0333">Golgi apparatus</keyword>
<evidence type="ECO:0000313" key="7">
    <source>
        <dbReference type="Proteomes" id="UP000822688"/>
    </source>
</evidence>
<dbReference type="CDD" id="cd06429">
    <property type="entry name" value="GT8_like_1"/>
    <property type="match status" value="1"/>
</dbReference>
<dbReference type="GO" id="GO:0071555">
    <property type="term" value="P:cell wall organization"/>
    <property type="evidence" value="ECO:0007669"/>
    <property type="project" value="UniProtKB-KW"/>
</dbReference>
<reference evidence="6" key="1">
    <citation type="submission" date="2020-06" db="EMBL/GenBank/DDBJ databases">
        <title>WGS assembly of Ceratodon purpureus strain R40.</title>
        <authorList>
            <person name="Carey S.B."/>
            <person name="Jenkins J."/>
            <person name="Shu S."/>
            <person name="Lovell J.T."/>
            <person name="Sreedasyam A."/>
            <person name="Maumus F."/>
            <person name="Tiley G.P."/>
            <person name="Fernandez-Pozo N."/>
            <person name="Barry K."/>
            <person name="Chen C."/>
            <person name="Wang M."/>
            <person name="Lipzen A."/>
            <person name="Daum C."/>
            <person name="Saski C.A."/>
            <person name="Payton A.C."/>
            <person name="Mcbreen J.C."/>
            <person name="Conrad R.E."/>
            <person name="Kollar L.M."/>
            <person name="Olsson S."/>
            <person name="Huttunen S."/>
            <person name="Landis J.B."/>
            <person name="Wickett N.J."/>
            <person name="Johnson M.G."/>
            <person name="Rensing S.A."/>
            <person name="Grimwood J."/>
            <person name="Schmutz J."/>
            <person name="Mcdaniel S.F."/>
        </authorList>
    </citation>
    <scope>NUCLEOTIDE SEQUENCE</scope>
    <source>
        <strain evidence="6">R40</strain>
    </source>
</reference>
<dbReference type="InterPro" id="IPR029993">
    <property type="entry name" value="GAUT"/>
</dbReference>
<dbReference type="Pfam" id="PF25557">
    <property type="entry name" value="GAUT_1"/>
    <property type="match status" value="1"/>
</dbReference>
<organism evidence="6 7">
    <name type="scientific">Ceratodon purpureus</name>
    <name type="common">Fire moss</name>
    <name type="synonym">Dicranum purpureum</name>
    <dbReference type="NCBI Taxonomy" id="3225"/>
    <lineage>
        <taxon>Eukaryota</taxon>
        <taxon>Viridiplantae</taxon>
        <taxon>Streptophyta</taxon>
        <taxon>Embryophyta</taxon>
        <taxon>Bryophyta</taxon>
        <taxon>Bryophytina</taxon>
        <taxon>Bryopsida</taxon>
        <taxon>Dicranidae</taxon>
        <taxon>Pseudoditrichales</taxon>
        <taxon>Ditrichaceae</taxon>
        <taxon>Ceratodon</taxon>
    </lineage>
</organism>
<dbReference type="InterPro" id="IPR029044">
    <property type="entry name" value="Nucleotide-diphossugar_trans"/>
</dbReference>